<protein>
    <recommendedName>
        <fullName evidence="4">Leucine-rich repeat domain, L domain-containing protein</fullName>
    </recommendedName>
</protein>
<dbReference type="AlphaFoldDB" id="A0AAV2QEZ1"/>
<evidence type="ECO:0000313" key="3">
    <source>
        <dbReference type="Proteomes" id="UP001497623"/>
    </source>
</evidence>
<comment type="caution">
    <text evidence="2">The sequence shown here is derived from an EMBL/GenBank/DDBJ whole genome shotgun (WGS) entry which is preliminary data.</text>
</comment>
<name>A0AAV2QEZ1_MEGNR</name>
<reference evidence="2 3" key="1">
    <citation type="submission" date="2024-05" db="EMBL/GenBank/DDBJ databases">
        <authorList>
            <person name="Wallberg A."/>
        </authorList>
    </citation>
    <scope>NUCLEOTIDE SEQUENCE [LARGE SCALE GENOMIC DNA]</scope>
</reference>
<keyword evidence="3" id="KW-1185">Reference proteome</keyword>
<dbReference type="Proteomes" id="UP001497623">
    <property type="component" value="Unassembled WGS sequence"/>
</dbReference>
<dbReference type="PANTHER" id="PTHR14224">
    <property type="entry name" value="SIMILAR TO PREFERENTIALLY EXPRESSED ANTIGEN IN MELANOMA-LIKE 3"/>
    <property type="match status" value="1"/>
</dbReference>
<dbReference type="PANTHER" id="PTHR14224:SF37">
    <property type="entry name" value="LEUCINE-RICH REPEAT-CONTAINING PROTEIN 14"/>
    <property type="match status" value="1"/>
</dbReference>
<gene>
    <name evidence="2" type="ORF">MNOR_LOCUS12144</name>
</gene>
<accession>A0AAV2QEZ1</accession>
<evidence type="ECO:0008006" key="4">
    <source>
        <dbReference type="Google" id="ProtNLM"/>
    </source>
</evidence>
<sequence>MFIMLGGCIYPVIDSLLPSSVHDEDQKSLQLQDLTAWKILEEKTTIPYFLKRTPSHLFTCILGALLRQHFYRYNNQDWRTESLALTLTQLISHWPHENLILRKIFQSGFPPKRSTLTSWIPASGLGPLDHISYDFKVFCSKVAHLLIKAILKKKKRSLYHSIVKKSLKRLDTSSCCDEVGIEGFRAKDLIKSITQTGYMLVDIELADCDNDKIELTTDVWVRDDEDLQAMWDIIELSKQPEFGVIVYFRNVSFFMLSSHLVTQLFQPLGNIKTSYFDVLSCGFSDDTLQNLSIDLPYLLGLSLTSCPQITNLHPLTSMFNLEQLSLANINLNGMLGPLCSLRKGLYYLNLARCNLSHKELDMLCNSVHSASVRQLNLSANDFSSECDFTCLVSLCNKLKSVEVLVLRNCRLHMGNGKLVDAFFCSLKELYSLCLLRLEYNDFSCYILTSYLVKIEANPSLRCVSLGIPTDISNEAEKIKELRNHVHELMNKRPESHICVTWQRPSSVLLV</sequence>
<proteinExistence type="predicted"/>
<dbReference type="Gene3D" id="3.80.10.10">
    <property type="entry name" value="Ribonuclease Inhibitor"/>
    <property type="match status" value="1"/>
</dbReference>
<dbReference type="InterPro" id="IPR032675">
    <property type="entry name" value="LRR_dom_sf"/>
</dbReference>
<dbReference type="InterPro" id="IPR050694">
    <property type="entry name" value="LRRC14/PRAME"/>
</dbReference>
<evidence type="ECO:0000256" key="1">
    <source>
        <dbReference type="ARBA" id="ARBA00022737"/>
    </source>
</evidence>
<organism evidence="2 3">
    <name type="scientific">Meganyctiphanes norvegica</name>
    <name type="common">Northern krill</name>
    <name type="synonym">Thysanopoda norvegica</name>
    <dbReference type="NCBI Taxonomy" id="48144"/>
    <lineage>
        <taxon>Eukaryota</taxon>
        <taxon>Metazoa</taxon>
        <taxon>Ecdysozoa</taxon>
        <taxon>Arthropoda</taxon>
        <taxon>Crustacea</taxon>
        <taxon>Multicrustacea</taxon>
        <taxon>Malacostraca</taxon>
        <taxon>Eumalacostraca</taxon>
        <taxon>Eucarida</taxon>
        <taxon>Euphausiacea</taxon>
        <taxon>Euphausiidae</taxon>
        <taxon>Meganyctiphanes</taxon>
    </lineage>
</organism>
<keyword evidence="1" id="KW-0677">Repeat</keyword>
<dbReference type="EMBL" id="CAXKWB010006577">
    <property type="protein sequence ID" value="CAL4083404.1"/>
    <property type="molecule type" value="Genomic_DNA"/>
</dbReference>
<dbReference type="SUPFAM" id="SSF52047">
    <property type="entry name" value="RNI-like"/>
    <property type="match status" value="1"/>
</dbReference>
<dbReference type="GO" id="GO:0005737">
    <property type="term" value="C:cytoplasm"/>
    <property type="evidence" value="ECO:0007669"/>
    <property type="project" value="TreeGrafter"/>
</dbReference>
<evidence type="ECO:0000313" key="2">
    <source>
        <dbReference type="EMBL" id="CAL4083404.1"/>
    </source>
</evidence>